<dbReference type="InterPro" id="IPR029058">
    <property type="entry name" value="AB_hydrolase_fold"/>
</dbReference>
<dbReference type="Gene3D" id="3.40.50.1820">
    <property type="entry name" value="alpha/beta hydrolase"/>
    <property type="match status" value="1"/>
</dbReference>
<proteinExistence type="inferred from homology"/>
<dbReference type="SUPFAM" id="SSF53474">
    <property type="entry name" value="alpha/beta-Hydrolases"/>
    <property type="match status" value="1"/>
</dbReference>
<comment type="similarity">
    <text evidence="1">Belongs to the strictosidine synthase family.</text>
</comment>
<dbReference type="InterPro" id="IPR018119">
    <property type="entry name" value="Strictosidine_synth_cons-reg"/>
</dbReference>
<keyword evidence="8" id="KW-1185">Reference proteome</keyword>
<keyword evidence="3" id="KW-0325">Glycoprotein</keyword>
<keyword evidence="7" id="KW-0378">Hydrolase</keyword>
<evidence type="ECO:0000259" key="6">
    <source>
        <dbReference type="Pfam" id="PF12697"/>
    </source>
</evidence>
<comment type="caution">
    <text evidence="7">The sequence shown here is derived from an EMBL/GenBank/DDBJ whole genome shotgun (WGS) entry which is preliminary data.</text>
</comment>
<evidence type="ECO:0000259" key="5">
    <source>
        <dbReference type="Pfam" id="PF03088"/>
    </source>
</evidence>
<protein>
    <submittedName>
        <fullName evidence="7">Alpha/beta fold hydrolase</fullName>
    </submittedName>
</protein>
<dbReference type="Proteomes" id="UP001185755">
    <property type="component" value="Unassembled WGS sequence"/>
</dbReference>
<dbReference type="Gene3D" id="2.120.10.30">
    <property type="entry name" value="TolB, C-terminal domain"/>
    <property type="match status" value="1"/>
</dbReference>
<reference evidence="7 8" key="1">
    <citation type="submission" date="2023-10" db="EMBL/GenBank/DDBJ databases">
        <title>Development of a sustainable strategy for remediation of hydrocarbon-contaminated territories based on the waste exchange concept.</title>
        <authorList>
            <person name="Krivoruchko A."/>
        </authorList>
    </citation>
    <scope>NUCLEOTIDE SEQUENCE [LARGE SCALE GENOMIC DNA]</scope>
    <source>
        <strain evidence="7 8">IEGM 1323</strain>
    </source>
</reference>
<dbReference type="Pfam" id="PF12697">
    <property type="entry name" value="Abhydrolase_6"/>
    <property type="match status" value="1"/>
</dbReference>
<feature type="domain" description="Strictosidine synthase conserved region" evidence="5">
    <location>
        <begin position="381"/>
        <end position="460"/>
    </location>
</feature>
<evidence type="ECO:0000256" key="4">
    <source>
        <dbReference type="SAM" id="MobiDB-lite"/>
    </source>
</evidence>
<evidence type="ECO:0000313" key="7">
    <source>
        <dbReference type="EMBL" id="MDV6259781.1"/>
    </source>
</evidence>
<dbReference type="PANTHER" id="PTHR10426">
    <property type="entry name" value="STRICTOSIDINE SYNTHASE-RELATED"/>
    <property type="match status" value="1"/>
</dbReference>
<feature type="domain" description="AB hydrolase-1" evidence="6">
    <location>
        <begin position="6"/>
        <end position="231"/>
    </location>
</feature>
<accession>A0ABU4B6K7</accession>
<keyword evidence="2" id="KW-0597">Phosphoprotein</keyword>
<dbReference type="InterPro" id="IPR000073">
    <property type="entry name" value="AB_hydrolase_1"/>
</dbReference>
<dbReference type="GO" id="GO:0016787">
    <property type="term" value="F:hydrolase activity"/>
    <property type="evidence" value="ECO:0007669"/>
    <property type="project" value="UniProtKB-KW"/>
</dbReference>
<dbReference type="InterPro" id="IPR011042">
    <property type="entry name" value="6-blade_b-propeller_TolB-like"/>
</dbReference>
<sequence>MTSEAIVLLHGLGASAAAWDRVVPLLPGNVLALDLAGSETIEHDALAVAREIRVAGFESVTVVGHSRGGLVATSLAEQYPALVRRLVLVATTPTISSRLTARGLSEKILRTPLLGDAVWAMLPAKKLRKGLGSAFAPGGPVPEFAVQDLVNTGIRRFRTSTSSIDHYLEERSLSERLAALGCSISVVYGLDDRRVDSAQMALSASSPTIDAYPLPYEGHGAPWSSAGAIAAVINEQVAPSEARRPLPAHSPSLRPVRWTPPRSTDRAREKESVVPMGPIRRVELPGRGPEDVRLDSQGRILTGLHDGRVLRVTLVDETTSTVETLADTGGRPLGIAVVDDSTVLVCDSERGVLRVDLDSGGVEVVLDRLDNVPITFASNIVQAATGNIYFTVSTRRFGFDDFLADLLEHSGTGHLVKLMPDGTARIVVDGIQFANGLTVSDNEEFATVVSSGNFDITRYSLVDSASQPQILIDNLPAFPDNVSVDGDLTWVSMATPRNALHDFVARLPGIIRRVAYSLPEEIRQGEQTTWVIAVDGDGSVVHDLQSPTPDYSMVTSVVRRGAQLILGSISESALAVVDLPEDAS</sequence>
<dbReference type="Pfam" id="PF03088">
    <property type="entry name" value="Str_synth"/>
    <property type="match status" value="1"/>
</dbReference>
<evidence type="ECO:0000313" key="8">
    <source>
        <dbReference type="Proteomes" id="UP001185755"/>
    </source>
</evidence>
<evidence type="ECO:0000256" key="2">
    <source>
        <dbReference type="ARBA" id="ARBA00022553"/>
    </source>
</evidence>
<organism evidence="7 8">
    <name type="scientific">Rhodococcoides yunnanense</name>
    <dbReference type="NCBI Taxonomy" id="278209"/>
    <lineage>
        <taxon>Bacteria</taxon>
        <taxon>Bacillati</taxon>
        <taxon>Actinomycetota</taxon>
        <taxon>Actinomycetes</taxon>
        <taxon>Mycobacteriales</taxon>
        <taxon>Nocardiaceae</taxon>
        <taxon>Rhodococcoides</taxon>
    </lineage>
</organism>
<evidence type="ECO:0000256" key="1">
    <source>
        <dbReference type="ARBA" id="ARBA00009191"/>
    </source>
</evidence>
<dbReference type="RefSeq" id="WP_317562686.1">
    <property type="nucleotide sequence ID" value="NZ_JAWLJX010000001.1"/>
</dbReference>
<feature type="region of interest" description="Disordered" evidence="4">
    <location>
        <begin position="242"/>
        <end position="272"/>
    </location>
</feature>
<evidence type="ECO:0000256" key="3">
    <source>
        <dbReference type="ARBA" id="ARBA00023180"/>
    </source>
</evidence>
<dbReference type="PANTHER" id="PTHR10426:SF88">
    <property type="entry name" value="ADIPOCYTE PLASMA MEMBRANE-ASSOCIATED PROTEIN HEMOMUCIN-RELATED"/>
    <property type="match status" value="1"/>
</dbReference>
<feature type="compositionally biased region" description="Basic and acidic residues" evidence="4">
    <location>
        <begin position="263"/>
        <end position="272"/>
    </location>
</feature>
<dbReference type="EMBL" id="JAWLJX010000001">
    <property type="protein sequence ID" value="MDV6259781.1"/>
    <property type="molecule type" value="Genomic_DNA"/>
</dbReference>
<gene>
    <name evidence="7" type="ORF">R3P96_00350</name>
</gene>
<name>A0ABU4B6K7_9NOCA</name>
<dbReference type="Pfam" id="PF20067">
    <property type="entry name" value="SSL_N"/>
    <property type="match status" value="1"/>
</dbReference>
<dbReference type="SUPFAM" id="SSF63829">
    <property type="entry name" value="Calcium-dependent phosphotriesterase"/>
    <property type="match status" value="1"/>
</dbReference>